<dbReference type="PANTHER" id="PTHR44858">
    <property type="entry name" value="TETRATRICOPEPTIDE REPEAT PROTEIN 6"/>
    <property type="match status" value="1"/>
</dbReference>
<feature type="repeat" description="TPR" evidence="3">
    <location>
        <begin position="121"/>
        <end position="154"/>
    </location>
</feature>
<keyword evidence="1" id="KW-0677">Repeat</keyword>
<name>A0A1F7RU79_9BACT</name>
<dbReference type="PROSITE" id="PS50005">
    <property type="entry name" value="TPR"/>
    <property type="match status" value="2"/>
</dbReference>
<feature type="repeat" description="TPR" evidence="3">
    <location>
        <begin position="31"/>
        <end position="64"/>
    </location>
</feature>
<comment type="caution">
    <text evidence="4">The sequence shown here is derived from an EMBL/GenBank/DDBJ whole genome shotgun (WGS) entry which is preliminary data.</text>
</comment>
<dbReference type="Proteomes" id="UP000178797">
    <property type="component" value="Unassembled WGS sequence"/>
</dbReference>
<dbReference type="SUPFAM" id="SSF48452">
    <property type="entry name" value="TPR-like"/>
    <property type="match status" value="1"/>
</dbReference>
<evidence type="ECO:0000256" key="1">
    <source>
        <dbReference type="ARBA" id="ARBA00022737"/>
    </source>
</evidence>
<dbReference type="EMBL" id="MGDE01000152">
    <property type="protein sequence ID" value="OGL45115.1"/>
    <property type="molecule type" value="Genomic_DNA"/>
</dbReference>
<keyword evidence="2 3" id="KW-0802">TPR repeat</keyword>
<dbReference type="InterPro" id="IPR019734">
    <property type="entry name" value="TPR_rpt"/>
</dbReference>
<sequence length="412" mass="46053">MQKNKILLILISLMLIIPLISCEGQKKKKEYQKHLSQGEKFYSESDFEKAIAEFKLAAEIKPKSDEAYQNIAVCYSNLFLTLTDPSQKSKAVEAANNAITYYQKVVELKPKDAAEAQLNISNEYAKIGNLYMNDGQFPDAMPYLKKRVEIDPNNAEGYYTIGVLNWGLCFDNRKLYNILSMKDYINNIKAKENSLQQISRASEIGKEAALQVLDAINTDEGTILGKLDKKALISQIASIPKIKKEYGEKAVDCITSSPQDILSCIGKIEGINPEEVKKIRSILSKSPENLSNYIPLAVNGVNKNAAAKAMDKIIDLVKYEAIDDGLKSLNKSVELNKNYPDAYNYIVLLYVEKIKIEKDKSKQDEDINIAADNAAKASKLRDPGKTDDIINKEVEGFKKAVDKVRGKGRTES</sequence>
<evidence type="ECO:0000313" key="5">
    <source>
        <dbReference type="Proteomes" id="UP000178797"/>
    </source>
</evidence>
<gene>
    <name evidence="4" type="ORF">A2W05_00900</name>
</gene>
<accession>A0A1F7RU79</accession>
<reference evidence="4 5" key="1">
    <citation type="journal article" date="2016" name="Nat. Commun.">
        <title>Thousands of microbial genomes shed light on interconnected biogeochemical processes in an aquifer system.</title>
        <authorList>
            <person name="Anantharaman K."/>
            <person name="Brown C.T."/>
            <person name="Hug L.A."/>
            <person name="Sharon I."/>
            <person name="Castelle C.J."/>
            <person name="Probst A.J."/>
            <person name="Thomas B.C."/>
            <person name="Singh A."/>
            <person name="Wilkins M.J."/>
            <person name="Karaoz U."/>
            <person name="Brodie E.L."/>
            <person name="Williams K.H."/>
            <person name="Hubbard S.S."/>
            <person name="Banfield J.F."/>
        </authorList>
    </citation>
    <scope>NUCLEOTIDE SEQUENCE [LARGE SCALE GENOMIC DNA]</scope>
</reference>
<dbReference type="Gene3D" id="1.25.40.10">
    <property type="entry name" value="Tetratricopeptide repeat domain"/>
    <property type="match status" value="2"/>
</dbReference>
<proteinExistence type="predicted"/>
<dbReference type="InterPro" id="IPR050498">
    <property type="entry name" value="Ycf3"/>
</dbReference>
<dbReference type="AlphaFoldDB" id="A0A1F7RU79"/>
<dbReference type="SMART" id="SM00028">
    <property type="entry name" value="TPR"/>
    <property type="match status" value="2"/>
</dbReference>
<evidence type="ECO:0000256" key="3">
    <source>
        <dbReference type="PROSITE-ProRule" id="PRU00339"/>
    </source>
</evidence>
<organism evidence="4 5">
    <name type="scientific">Candidatus Schekmanbacteria bacterium RBG_16_38_10</name>
    <dbReference type="NCBI Taxonomy" id="1817879"/>
    <lineage>
        <taxon>Bacteria</taxon>
        <taxon>Candidatus Schekmaniibacteriota</taxon>
    </lineage>
</organism>
<dbReference type="InterPro" id="IPR011990">
    <property type="entry name" value="TPR-like_helical_dom_sf"/>
</dbReference>
<dbReference type="PANTHER" id="PTHR44858:SF1">
    <property type="entry name" value="UDP-N-ACETYLGLUCOSAMINE--PEPTIDE N-ACETYLGLUCOSAMINYLTRANSFERASE SPINDLY-RELATED"/>
    <property type="match status" value="1"/>
</dbReference>
<evidence type="ECO:0000256" key="2">
    <source>
        <dbReference type="ARBA" id="ARBA00022803"/>
    </source>
</evidence>
<dbReference type="Pfam" id="PF13181">
    <property type="entry name" value="TPR_8"/>
    <property type="match status" value="1"/>
</dbReference>
<protein>
    <submittedName>
        <fullName evidence="4">Uncharacterized protein</fullName>
    </submittedName>
</protein>
<evidence type="ECO:0000313" key="4">
    <source>
        <dbReference type="EMBL" id="OGL45115.1"/>
    </source>
</evidence>